<comment type="subcellular location">
    <subcellularLocation>
        <location evidence="1">Membrane</location>
        <topology evidence="1">Multi-pass membrane protein</topology>
    </subcellularLocation>
</comment>
<organism evidence="6 7">
    <name type="scientific">Conexivisphaera calida</name>
    <dbReference type="NCBI Taxonomy" id="1874277"/>
    <lineage>
        <taxon>Archaea</taxon>
        <taxon>Nitrososphaerota</taxon>
        <taxon>Conexivisphaeria</taxon>
        <taxon>Conexivisphaerales</taxon>
        <taxon>Conexivisphaeraceae</taxon>
        <taxon>Conexivisphaera</taxon>
    </lineage>
</organism>
<evidence type="ECO:0000256" key="1">
    <source>
        <dbReference type="ARBA" id="ARBA00004141"/>
    </source>
</evidence>
<dbReference type="SMART" id="SM01415">
    <property type="entry name" value="DUF106"/>
    <property type="match status" value="1"/>
</dbReference>
<evidence type="ECO:0000256" key="2">
    <source>
        <dbReference type="ARBA" id="ARBA00022692"/>
    </source>
</evidence>
<dbReference type="EMBL" id="AP018732">
    <property type="protein sequence ID" value="BBE41723.1"/>
    <property type="molecule type" value="Genomic_DNA"/>
</dbReference>
<accession>A0A4P2VE97</accession>
<dbReference type="PANTHER" id="PTHR42198">
    <property type="entry name" value="INTEGRAL MEMBRANE PROTEIN"/>
    <property type="match status" value="1"/>
</dbReference>
<dbReference type="InterPro" id="IPR002809">
    <property type="entry name" value="EMC3/TMCO1"/>
</dbReference>
<evidence type="ECO:0000256" key="3">
    <source>
        <dbReference type="ARBA" id="ARBA00022989"/>
    </source>
</evidence>
<dbReference type="Proteomes" id="UP000509448">
    <property type="component" value="Chromosome"/>
</dbReference>
<proteinExistence type="predicted"/>
<keyword evidence="4 5" id="KW-0472">Membrane</keyword>
<name>A0A4P2VE97_9ARCH</name>
<reference evidence="6 7" key="1">
    <citation type="journal article" date="2019" name="ISME J.">
        <title>Isolation and characterization of a thermophilic sulfur- and iron-reducing thaumarchaeote from a terrestrial acidic hot spring.</title>
        <authorList>
            <person name="Kato S."/>
            <person name="Itoh T."/>
            <person name="Yuki M."/>
            <person name="Nagamori M."/>
            <person name="Ohnishi M."/>
            <person name="Uematsu K."/>
            <person name="Suzuki K."/>
            <person name="Takashina T."/>
            <person name="Ohkuma M."/>
        </authorList>
    </citation>
    <scope>NUCLEOTIDE SEQUENCE [LARGE SCALE GENOMIC DNA]</scope>
    <source>
        <strain evidence="6 7">NAS-02</strain>
    </source>
</reference>
<evidence type="ECO:0000256" key="4">
    <source>
        <dbReference type="ARBA" id="ARBA00023136"/>
    </source>
</evidence>
<dbReference type="GO" id="GO:0016020">
    <property type="term" value="C:membrane"/>
    <property type="evidence" value="ECO:0007669"/>
    <property type="project" value="UniProtKB-SubCell"/>
</dbReference>
<feature type="transmembrane region" description="Helical" evidence="5">
    <location>
        <begin position="96"/>
        <end position="120"/>
    </location>
</feature>
<dbReference type="InterPro" id="IPR038978">
    <property type="entry name" value="MJ0935"/>
</dbReference>
<keyword evidence="3 5" id="KW-1133">Transmembrane helix</keyword>
<dbReference type="AlphaFoldDB" id="A0A4P2VE97"/>
<evidence type="ECO:0000256" key="5">
    <source>
        <dbReference type="SAM" id="Phobius"/>
    </source>
</evidence>
<evidence type="ECO:0008006" key="8">
    <source>
        <dbReference type="Google" id="ProtNLM"/>
    </source>
</evidence>
<evidence type="ECO:0000313" key="6">
    <source>
        <dbReference type="EMBL" id="BBE41723.1"/>
    </source>
</evidence>
<evidence type="ECO:0000313" key="7">
    <source>
        <dbReference type="Proteomes" id="UP000509448"/>
    </source>
</evidence>
<protein>
    <recommendedName>
        <fullName evidence="8">DUF106 domain-containing protein</fullName>
    </recommendedName>
</protein>
<sequence length="167" mass="19308">MWFSLTLDALRVMPYSTLFVAAVALALNVVANAVTRATMDIDMYRRVQKEYSEYQKQLRAALRTGDPDKADKVRKRYKPVEEQMLKLQMDRMKISFYYLIPFILLYYLLAWFMGQVPVAVSPYRFNLLIVAATTPLGPGYAMTMVTWYIFTSVAFSVIVTRLFGLQV</sequence>
<feature type="transmembrane region" description="Helical" evidence="5">
    <location>
        <begin position="140"/>
        <end position="163"/>
    </location>
</feature>
<keyword evidence="2 5" id="KW-0812">Transmembrane</keyword>
<dbReference type="Pfam" id="PF01956">
    <property type="entry name" value="EMC3_TMCO1"/>
    <property type="match status" value="1"/>
</dbReference>
<feature type="transmembrane region" description="Helical" evidence="5">
    <location>
        <begin position="12"/>
        <end position="35"/>
    </location>
</feature>
<keyword evidence="7" id="KW-1185">Reference proteome</keyword>
<dbReference type="PANTHER" id="PTHR42198:SF1">
    <property type="entry name" value="INTEGRAL MEMBRANE PROTEIN"/>
    <property type="match status" value="1"/>
</dbReference>
<dbReference type="KEGG" id="ccai:NAS2_0331"/>
<gene>
    <name evidence="6" type="ORF">NAS2_0331</name>
</gene>